<evidence type="ECO:0000313" key="2">
    <source>
        <dbReference type="EMBL" id="QQP90330.1"/>
    </source>
</evidence>
<feature type="chain" id="PRO_5045383683" evidence="1">
    <location>
        <begin position="29"/>
        <end position="162"/>
    </location>
</feature>
<sequence length="162" mass="16849">MSKSFRAAALAVAVLFSSAGPSAIPAFAHGTKAGALEIDHPWSRATPGGARVAGGYLAIVNTGSEPDRLVSATAEIAGRTEIHEMAMKDSIMTMRHLPDGVAVPAGGKVEFKPGSYHLMFMDLKQPLKQGESFAGTLTFEKAGTVEVEYVVEALGASGTAHH</sequence>
<keyword evidence="3" id="KW-1185">Reference proteome</keyword>
<dbReference type="InterPro" id="IPR058248">
    <property type="entry name" value="Lxx211020-like"/>
</dbReference>
<accession>A0ABX7B9N9</accession>
<dbReference type="PANTHER" id="PTHR36302:SF1">
    <property type="entry name" value="COPPER CHAPERONE PCU(A)C"/>
    <property type="match status" value="1"/>
</dbReference>
<evidence type="ECO:0000313" key="3">
    <source>
        <dbReference type="Proteomes" id="UP000595197"/>
    </source>
</evidence>
<dbReference type="Gene3D" id="2.60.40.1890">
    <property type="entry name" value="PCu(A)C copper chaperone"/>
    <property type="match status" value="1"/>
</dbReference>
<dbReference type="InterPro" id="IPR007410">
    <property type="entry name" value="LpqE-like"/>
</dbReference>
<feature type="signal peptide" evidence="1">
    <location>
        <begin position="1"/>
        <end position="28"/>
    </location>
</feature>
<organism evidence="2 3">
    <name type="scientific">Skermanella cutis</name>
    <dbReference type="NCBI Taxonomy" id="2775420"/>
    <lineage>
        <taxon>Bacteria</taxon>
        <taxon>Pseudomonadati</taxon>
        <taxon>Pseudomonadota</taxon>
        <taxon>Alphaproteobacteria</taxon>
        <taxon>Rhodospirillales</taxon>
        <taxon>Azospirillaceae</taxon>
        <taxon>Skermanella</taxon>
    </lineage>
</organism>
<gene>
    <name evidence="2" type="ORF">IGS68_03470</name>
</gene>
<dbReference type="Proteomes" id="UP000595197">
    <property type="component" value="Chromosome"/>
</dbReference>
<dbReference type="RefSeq" id="WP_201077345.1">
    <property type="nucleotide sequence ID" value="NZ_CP067420.1"/>
</dbReference>
<keyword evidence="1" id="KW-0732">Signal</keyword>
<dbReference type="SUPFAM" id="SSF110087">
    <property type="entry name" value="DR1885-like metal-binding protein"/>
    <property type="match status" value="1"/>
</dbReference>
<proteinExistence type="predicted"/>
<dbReference type="InterPro" id="IPR036182">
    <property type="entry name" value="PCuAC_sf"/>
</dbReference>
<dbReference type="PANTHER" id="PTHR36302">
    <property type="entry name" value="BLR7088 PROTEIN"/>
    <property type="match status" value="1"/>
</dbReference>
<dbReference type="Pfam" id="PF04314">
    <property type="entry name" value="PCuAC"/>
    <property type="match status" value="1"/>
</dbReference>
<dbReference type="EMBL" id="CP067420">
    <property type="protein sequence ID" value="QQP90330.1"/>
    <property type="molecule type" value="Genomic_DNA"/>
</dbReference>
<evidence type="ECO:0000256" key="1">
    <source>
        <dbReference type="SAM" id="SignalP"/>
    </source>
</evidence>
<name>A0ABX7B9N9_9PROT</name>
<protein>
    <submittedName>
        <fullName evidence="2">Copper chaperone PCu(A)C</fullName>
    </submittedName>
</protein>
<reference evidence="2" key="1">
    <citation type="submission" date="2021-02" db="EMBL/GenBank/DDBJ databases">
        <title>Skermanella TT6 skin isolate.</title>
        <authorList>
            <person name="Lee K."/>
            <person name="Ganzorig M."/>
        </authorList>
    </citation>
    <scope>NUCLEOTIDE SEQUENCE</scope>
    <source>
        <strain evidence="2">TT6</strain>
    </source>
</reference>